<proteinExistence type="predicted"/>
<keyword evidence="1" id="KW-0175">Coiled coil</keyword>
<evidence type="ECO:0000256" key="1">
    <source>
        <dbReference type="SAM" id="Coils"/>
    </source>
</evidence>
<feature type="coiled-coil region" evidence="1">
    <location>
        <begin position="132"/>
        <end position="160"/>
    </location>
</feature>
<evidence type="ECO:0000259" key="3">
    <source>
        <dbReference type="Pfam" id="PF20606"/>
    </source>
</evidence>
<feature type="domain" description="DUF6799" evidence="3">
    <location>
        <begin position="45"/>
        <end position="106"/>
    </location>
</feature>
<gene>
    <name evidence="4" type="ORF">GCM10011495_10890</name>
</gene>
<sequence>MKYKILFSFVLVGALLSGAGAHAQAARSGRVAPKPRVTATGVGLKDGLTMQKSRVVLTELGITNPLTADKKLINGTVITQAGVVTAPDGTTTQMGEGDQVSLTGRVTSRAAIVESDSLAKIKLFDALHPGKRKKMEDERERKAKAKAKVAENKLKIKEKAAKKRK</sequence>
<dbReference type="RefSeq" id="WP_188561032.1">
    <property type="nucleotide sequence ID" value="NZ_BMGY01000007.1"/>
</dbReference>
<dbReference type="Proteomes" id="UP000637774">
    <property type="component" value="Unassembled WGS sequence"/>
</dbReference>
<evidence type="ECO:0000256" key="2">
    <source>
        <dbReference type="SAM" id="SignalP"/>
    </source>
</evidence>
<evidence type="ECO:0000313" key="4">
    <source>
        <dbReference type="EMBL" id="GGH82531.1"/>
    </source>
</evidence>
<organism evidence="4 5">
    <name type="scientific">Hymenobacter frigidus</name>
    <dbReference type="NCBI Taxonomy" id="1524095"/>
    <lineage>
        <taxon>Bacteria</taxon>
        <taxon>Pseudomonadati</taxon>
        <taxon>Bacteroidota</taxon>
        <taxon>Cytophagia</taxon>
        <taxon>Cytophagales</taxon>
        <taxon>Hymenobacteraceae</taxon>
        <taxon>Hymenobacter</taxon>
    </lineage>
</organism>
<feature type="chain" id="PRO_5046297955" description="DUF6799 domain-containing protein" evidence="2">
    <location>
        <begin position="24"/>
        <end position="165"/>
    </location>
</feature>
<evidence type="ECO:0000313" key="5">
    <source>
        <dbReference type="Proteomes" id="UP000637774"/>
    </source>
</evidence>
<dbReference type="EMBL" id="BMGY01000007">
    <property type="protein sequence ID" value="GGH82531.1"/>
    <property type="molecule type" value="Genomic_DNA"/>
</dbReference>
<protein>
    <recommendedName>
        <fullName evidence="3">DUF6799 domain-containing protein</fullName>
    </recommendedName>
</protein>
<name>A0ABQ1ZYF7_9BACT</name>
<accession>A0ABQ1ZYF7</accession>
<comment type="caution">
    <text evidence="4">The sequence shown here is derived from an EMBL/GenBank/DDBJ whole genome shotgun (WGS) entry which is preliminary data.</text>
</comment>
<feature type="signal peptide" evidence="2">
    <location>
        <begin position="1"/>
        <end position="23"/>
    </location>
</feature>
<reference evidence="5" key="1">
    <citation type="journal article" date="2019" name="Int. J. Syst. Evol. Microbiol.">
        <title>The Global Catalogue of Microorganisms (GCM) 10K type strain sequencing project: providing services to taxonomists for standard genome sequencing and annotation.</title>
        <authorList>
            <consortium name="The Broad Institute Genomics Platform"/>
            <consortium name="The Broad Institute Genome Sequencing Center for Infectious Disease"/>
            <person name="Wu L."/>
            <person name="Ma J."/>
        </authorList>
    </citation>
    <scope>NUCLEOTIDE SEQUENCE [LARGE SCALE GENOMIC DNA]</scope>
    <source>
        <strain evidence="5">CGMCC 1.14966</strain>
    </source>
</reference>
<dbReference type="InterPro" id="IPR046478">
    <property type="entry name" value="DUF6799"/>
</dbReference>
<keyword evidence="2" id="KW-0732">Signal</keyword>
<dbReference type="Pfam" id="PF20606">
    <property type="entry name" value="DUF6799"/>
    <property type="match status" value="1"/>
</dbReference>
<keyword evidence="5" id="KW-1185">Reference proteome</keyword>